<keyword evidence="2 4" id="KW-0863">Zinc-finger</keyword>
<feature type="region of interest" description="Disordered" evidence="5">
    <location>
        <begin position="1"/>
        <end position="195"/>
    </location>
</feature>
<evidence type="ECO:0000256" key="1">
    <source>
        <dbReference type="ARBA" id="ARBA00022723"/>
    </source>
</evidence>
<dbReference type="CDD" id="cd16574">
    <property type="entry name" value="RING-HC_Topors"/>
    <property type="match status" value="1"/>
</dbReference>
<evidence type="ECO:0000256" key="3">
    <source>
        <dbReference type="ARBA" id="ARBA00022833"/>
    </source>
</evidence>
<dbReference type="EMBL" id="JBBNAG010000013">
    <property type="protein sequence ID" value="KAK9084297.1"/>
    <property type="molecule type" value="Genomic_DNA"/>
</dbReference>
<dbReference type="PANTHER" id="PTHR47177:SF3">
    <property type="entry name" value="F18C1.6 PROTEIN"/>
    <property type="match status" value="1"/>
</dbReference>
<dbReference type="PROSITE" id="PS50016">
    <property type="entry name" value="ZF_PHD_2"/>
    <property type="match status" value="1"/>
</dbReference>
<dbReference type="AlphaFoldDB" id="A0AAP0HGT0"/>
<dbReference type="GO" id="GO:0008270">
    <property type="term" value="F:zinc ion binding"/>
    <property type="evidence" value="ECO:0007669"/>
    <property type="project" value="UniProtKB-KW"/>
</dbReference>
<dbReference type="PANTHER" id="PTHR47177">
    <property type="entry name" value="F18C1.6 PROTEIN"/>
    <property type="match status" value="1"/>
</dbReference>
<dbReference type="InterPro" id="IPR017907">
    <property type="entry name" value="Znf_RING_CS"/>
</dbReference>
<evidence type="ECO:0008006" key="10">
    <source>
        <dbReference type="Google" id="ProtNLM"/>
    </source>
</evidence>
<feature type="domain" description="RING-type" evidence="7">
    <location>
        <begin position="298"/>
        <end position="340"/>
    </location>
</feature>
<dbReference type="SUPFAM" id="SSF57850">
    <property type="entry name" value="RING/U-box"/>
    <property type="match status" value="1"/>
</dbReference>
<dbReference type="SMART" id="SM00184">
    <property type="entry name" value="RING"/>
    <property type="match status" value="1"/>
</dbReference>
<dbReference type="Pfam" id="PF00628">
    <property type="entry name" value="PHD"/>
    <property type="match status" value="1"/>
</dbReference>
<dbReference type="PROSITE" id="PS50089">
    <property type="entry name" value="ZF_RING_2"/>
    <property type="match status" value="1"/>
</dbReference>
<feature type="region of interest" description="Disordered" evidence="5">
    <location>
        <begin position="258"/>
        <end position="282"/>
    </location>
</feature>
<dbReference type="Pfam" id="PF13639">
    <property type="entry name" value="zf-RING_2"/>
    <property type="match status" value="1"/>
</dbReference>
<feature type="compositionally biased region" description="Basic residues" evidence="5">
    <location>
        <begin position="139"/>
        <end position="181"/>
    </location>
</feature>
<keyword evidence="1" id="KW-0479">Metal-binding</keyword>
<gene>
    <name evidence="8" type="ORF">Scep_030768</name>
</gene>
<evidence type="ECO:0000313" key="8">
    <source>
        <dbReference type="EMBL" id="KAK9084297.1"/>
    </source>
</evidence>
<dbReference type="InterPro" id="IPR001965">
    <property type="entry name" value="Znf_PHD"/>
</dbReference>
<evidence type="ECO:0000256" key="4">
    <source>
        <dbReference type="PROSITE-ProRule" id="PRU00175"/>
    </source>
</evidence>
<name>A0AAP0HGT0_9MAGN</name>
<reference evidence="8 9" key="1">
    <citation type="submission" date="2024-01" db="EMBL/GenBank/DDBJ databases">
        <title>Genome assemblies of Stephania.</title>
        <authorList>
            <person name="Yang L."/>
        </authorList>
    </citation>
    <scope>NUCLEOTIDE SEQUENCE [LARGE SCALE GENOMIC DNA]</scope>
    <source>
        <strain evidence="8">JXDWG</strain>
        <tissue evidence="8">Leaf</tissue>
    </source>
</reference>
<feature type="compositionally biased region" description="Acidic residues" evidence="5">
    <location>
        <begin position="25"/>
        <end position="41"/>
    </location>
</feature>
<accession>A0AAP0HGT0</accession>
<dbReference type="InterPro" id="IPR011011">
    <property type="entry name" value="Znf_FYVE_PHD"/>
</dbReference>
<dbReference type="InterPro" id="IPR019787">
    <property type="entry name" value="Znf_PHD-finger"/>
</dbReference>
<evidence type="ECO:0000313" key="9">
    <source>
        <dbReference type="Proteomes" id="UP001419268"/>
    </source>
</evidence>
<evidence type="ECO:0000259" key="7">
    <source>
        <dbReference type="PROSITE" id="PS50089"/>
    </source>
</evidence>
<dbReference type="InterPro" id="IPR013083">
    <property type="entry name" value="Znf_RING/FYVE/PHD"/>
</dbReference>
<evidence type="ECO:0000256" key="2">
    <source>
        <dbReference type="ARBA" id="ARBA00022771"/>
    </source>
</evidence>
<dbReference type="InterPro" id="IPR058746">
    <property type="entry name" value="Znf_RING-type_Topors"/>
</dbReference>
<dbReference type="Gene3D" id="3.30.40.10">
    <property type="entry name" value="Zinc/RING finger domain, C3HC4 (zinc finger)"/>
    <property type="match status" value="2"/>
</dbReference>
<feature type="domain" description="PHD-type" evidence="6">
    <location>
        <begin position="388"/>
        <end position="437"/>
    </location>
</feature>
<proteinExistence type="predicted"/>
<dbReference type="SMART" id="SM00249">
    <property type="entry name" value="PHD"/>
    <property type="match status" value="1"/>
</dbReference>
<feature type="compositionally biased region" description="Acidic residues" evidence="5">
    <location>
        <begin position="106"/>
        <end position="135"/>
    </location>
</feature>
<feature type="region of interest" description="Disordered" evidence="5">
    <location>
        <begin position="646"/>
        <end position="675"/>
    </location>
</feature>
<protein>
    <recommendedName>
        <fullName evidence="10">PHD and RING finger domain-containing protein 1</fullName>
    </recommendedName>
</protein>
<keyword evidence="9" id="KW-1185">Reference proteome</keyword>
<feature type="compositionally biased region" description="Low complexity" evidence="5">
    <location>
        <begin position="42"/>
        <end position="51"/>
    </location>
</feature>
<dbReference type="InterPro" id="IPR001841">
    <property type="entry name" value="Znf_RING"/>
</dbReference>
<dbReference type="Proteomes" id="UP001419268">
    <property type="component" value="Unassembled WGS sequence"/>
</dbReference>
<evidence type="ECO:0000256" key="5">
    <source>
        <dbReference type="SAM" id="MobiDB-lite"/>
    </source>
</evidence>
<comment type="caution">
    <text evidence="8">The sequence shown here is derived from an EMBL/GenBank/DDBJ whole genome shotgun (WGS) entry which is preliminary data.</text>
</comment>
<dbReference type="SUPFAM" id="SSF57903">
    <property type="entry name" value="FYVE/PHD zinc finger"/>
    <property type="match status" value="1"/>
</dbReference>
<sequence>MARGGKIISNRIKNRKAHSIKGGSDDSDEDYVLGDDEEMNESEGSYLSAEYASEESDENRAVTDSADEEEVRKVNRVKVSKPKKGSRVKKETRVRQRVKKNNRVSDDEEEDYDFDDEDDEEFDPDAIDILDEEEELQVKKKNNQVRKPVRDKRVSIKRKKRKRKSKVSKKPLKKKPRKLLVRKAVSSDDDFDDDYKAAPRKIKKKVRRKNNKRDVDLDSDFACSGSSDVEYTVSDEQAELLSEAHKFCGNLRACSMDSSLSTRSRGGGTLNRRQSKQTGPKGKEKVLNLQNDLGKQICGICLSEEGKGTIQGTLNCCTHFFCFACIMEWSKVESRCPLCKQRFATISKPARTNIGIDLRNMVIQVPKRDQVYQPSEEELRGYLDPYENVVCMECQHGGEDSLMLLCDLCDSPAHTYCVGLGREVPEGNWYCKGCRSADPGSSTLPTLDLNQPFQGTSGNDIGIDLRLGPEDSSPAPRYSVSVTDLPSAHGIEILSSPRYLAGEDVHVASPTGLGVSTLSGRRRLHRQIRNLLSNSNRASQIAELFGRFDGVPYDNARSEVHNTEVEQFGTTAQHAGNFVNRAFQPAPIERYFHESEDRIPISAIFGHSQRPVTQISSITSANGSTFLTEGLDATNSIMGFEHPYQCSRPLNRPDDGVPPRGYFRGQSAEERCTQQ</sequence>
<feature type="compositionally biased region" description="Basic residues" evidence="5">
    <location>
        <begin position="74"/>
        <end position="87"/>
    </location>
</feature>
<evidence type="ECO:0000259" key="6">
    <source>
        <dbReference type="PROSITE" id="PS50016"/>
    </source>
</evidence>
<dbReference type="PROSITE" id="PS00518">
    <property type="entry name" value="ZF_RING_1"/>
    <property type="match status" value="1"/>
</dbReference>
<keyword evidence="3" id="KW-0862">Zinc</keyword>
<organism evidence="8 9">
    <name type="scientific">Stephania cephalantha</name>
    <dbReference type="NCBI Taxonomy" id="152367"/>
    <lineage>
        <taxon>Eukaryota</taxon>
        <taxon>Viridiplantae</taxon>
        <taxon>Streptophyta</taxon>
        <taxon>Embryophyta</taxon>
        <taxon>Tracheophyta</taxon>
        <taxon>Spermatophyta</taxon>
        <taxon>Magnoliopsida</taxon>
        <taxon>Ranunculales</taxon>
        <taxon>Menispermaceae</taxon>
        <taxon>Menispermoideae</taxon>
        <taxon>Cissampelideae</taxon>
        <taxon>Stephania</taxon>
    </lineage>
</organism>